<protein>
    <submittedName>
        <fullName evidence="2">Acyl carrier protein</fullName>
    </submittedName>
</protein>
<dbReference type="AlphaFoldDB" id="A0A838BNP0"/>
<organism evidence="2 3">
    <name type="scientific">Microvirga mediterraneensis</name>
    <dbReference type="NCBI Taxonomy" id="2754695"/>
    <lineage>
        <taxon>Bacteria</taxon>
        <taxon>Pseudomonadati</taxon>
        <taxon>Pseudomonadota</taxon>
        <taxon>Alphaproteobacteria</taxon>
        <taxon>Hyphomicrobiales</taxon>
        <taxon>Methylobacteriaceae</taxon>
        <taxon>Microvirga</taxon>
    </lineage>
</organism>
<evidence type="ECO:0000313" key="2">
    <source>
        <dbReference type="EMBL" id="MBA1157020.1"/>
    </source>
</evidence>
<dbReference type="SUPFAM" id="SSF47336">
    <property type="entry name" value="ACP-like"/>
    <property type="match status" value="1"/>
</dbReference>
<comment type="caution">
    <text evidence="2">The sequence shown here is derived from an EMBL/GenBank/DDBJ whole genome shotgun (WGS) entry which is preliminary data.</text>
</comment>
<name>A0A838BNP0_9HYPH</name>
<dbReference type="Pfam" id="PF00550">
    <property type="entry name" value="PP-binding"/>
    <property type="match status" value="1"/>
</dbReference>
<gene>
    <name evidence="2" type="ORF">H0S73_12870</name>
</gene>
<dbReference type="Proteomes" id="UP000572984">
    <property type="component" value="Unassembled WGS sequence"/>
</dbReference>
<dbReference type="InterPro" id="IPR036736">
    <property type="entry name" value="ACP-like_sf"/>
</dbReference>
<dbReference type="EMBL" id="JACDXJ010000001">
    <property type="protein sequence ID" value="MBA1157020.1"/>
    <property type="molecule type" value="Genomic_DNA"/>
</dbReference>
<dbReference type="PROSITE" id="PS50075">
    <property type="entry name" value="CARRIER"/>
    <property type="match status" value="1"/>
</dbReference>
<dbReference type="RefSeq" id="WP_181052540.1">
    <property type="nucleotide sequence ID" value="NZ_JACDXJ010000001.1"/>
</dbReference>
<dbReference type="InterPro" id="IPR009081">
    <property type="entry name" value="PP-bd_ACP"/>
</dbReference>
<keyword evidence="3" id="KW-1185">Reference proteome</keyword>
<reference evidence="2 3" key="1">
    <citation type="submission" date="2020-07" db="EMBL/GenBank/DDBJ databases">
        <title>Draft genome and description of Microvirga mediterraneensis Marseille-Q2068 sp. nov.</title>
        <authorList>
            <person name="Boxberger M."/>
        </authorList>
    </citation>
    <scope>NUCLEOTIDE SEQUENCE [LARGE SCALE GENOMIC DNA]</scope>
    <source>
        <strain evidence="2 3">Marseille-Q2068</strain>
    </source>
</reference>
<sequence>MPATIANELRSFIVDNFLFGDTSRPVSDDVSLIESGIVDSTGILELVAFLEERYGIAVADAEIIPANLDTISSLCAYIDRKTTAGVRAA</sequence>
<evidence type="ECO:0000313" key="3">
    <source>
        <dbReference type="Proteomes" id="UP000572984"/>
    </source>
</evidence>
<dbReference type="Gene3D" id="1.10.1200.10">
    <property type="entry name" value="ACP-like"/>
    <property type="match status" value="1"/>
</dbReference>
<proteinExistence type="predicted"/>
<accession>A0A838BNP0</accession>
<evidence type="ECO:0000259" key="1">
    <source>
        <dbReference type="PROSITE" id="PS50075"/>
    </source>
</evidence>
<feature type="domain" description="Carrier" evidence="1">
    <location>
        <begin position="4"/>
        <end position="82"/>
    </location>
</feature>